<protein>
    <recommendedName>
        <fullName evidence="1">Poly [ADP-ribose] polymerase</fullName>
        <shortName evidence="1">PARP</shortName>
        <ecNumber evidence="1">2.4.2.-</ecNumber>
    </recommendedName>
</protein>
<keyword evidence="4" id="KW-1185">Reference proteome</keyword>
<dbReference type="EC" id="2.4.2.-" evidence="1"/>
<gene>
    <name evidence="3" type="ORF">NQ314_015694</name>
</gene>
<proteinExistence type="predicted"/>
<dbReference type="AlphaFoldDB" id="A0AAV8WY51"/>
<dbReference type="SUPFAM" id="SSF56399">
    <property type="entry name" value="ADP-ribosylation"/>
    <property type="match status" value="1"/>
</dbReference>
<sequence length="210" mass="24806">MEEQKNVFEPSEITPCPAIMNIQRIRNFCPDEFNYGEQIVSYEELDIYDCNYDKIEELFEDSVRLEIDRIIKVYNPYLKKSFELKRHLHYGNIQPTRLFHGTKENYVQSICEFNFNWRYFGRERGHRYGKGVYFTSSPSFASFFCDKGTTKKVMILADVLVKNKCRGNENLVVPPLGYDTAIAETDDGSVYVKFEDNEFYPAYIIHCIRI</sequence>
<comment type="caution">
    <text evidence="3">The sequence shown here is derived from an EMBL/GenBank/DDBJ whole genome shotgun (WGS) entry which is preliminary data.</text>
</comment>
<dbReference type="GO" id="GO:1990404">
    <property type="term" value="F:NAD+-protein mono-ADP-ribosyltransferase activity"/>
    <property type="evidence" value="ECO:0007669"/>
    <property type="project" value="TreeGrafter"/>
</dbReference>
<dbReference type="PROSITE" id="PS51059">
    <property type="entry name" value="PARP_CATALYTIC"/>
    <property type="match status" value="1"/>
</dbReference>
<evidence type="ECO:0000259" key="2">
    <source>
        <dbReference type="PROSITE" id="PS51059"/>
    </source>
</evidence>
<feature type="domain" description="PARP catalytic" evidence="2">
    <location>
        <begin position="29"/>
        <end position="210"/>
    </location>
</feature>
<dbReference type="Proteomes" id="UP001162156">
    <property type="component" value="Unassembled WGS sequence"/>
</dbReference>
<keyword evidence="1" id="KW-0328">Glycosyltransferase</keyword>
<dbReference type="Gene3D" id="3.90.228.10">
    <property type="match status" value="1"/>
</dbReference>
<dbReference type="InterPro" id="IPR051712">
    <property type="entry name" value="ARTD-AVP"/>
</dbReference>
<accession>A0AAV8WY51</accession>
<reference evidence="3" key="1">
    <citation type="journal article" date="2023" name="Insect Mol. Biol.">
        <title>Genome sequencing provides insights into the evolution of gene families encoding plant cell wall-degrading enzymes in longhorned beetles.</title>
        <authorList>
            <person name="Shin N.R."/>
            <person name="Okamura Y."/>
            <person name="Kirsch R."/>
            <person name="Pauchet Y."/>
        </authorList>
    </citation>
    <scope>NUCLEOTIDE SEQUENCE</scope>
    <source>
        <strain evidence="3">RBIC_L_NR</strain>
    </source>
</reference>
<evidence type="ECO:0000313" key="3">
    <source>
        <dbReference type="EMBL" id="KAJ8931397.1"/>
    </source>
</evidence>
<dbReference type="Pfam" id="PF00644">
    <property type="entry name" value="PARP"/>
    <property type="match status" value="1"/>
</dbReference>
<dbReference type="GO" id="GO:0005634">
    <property type="term" value="C:nucleus"/>
    <property type="evidence" value="ECO:0007669"/>
    <property type="project" value="TreeGrafter"/>
</dbReference>
<dbReference type="PANTHER" id="PTHR45740:SF2">
    <property type="entry name" value="POLY [ADP-RIBOSE] POLYMERASE"/>
    <property type="match status" value="1"/>
</dbReference>
<keyword evidence="1" id="KW-0520">NAD</keyword>
<keyword evidence="1" id="KW-0808">Transferase</keyword>
<name>A0AAV8WY51_9CUCU</name>
<evidence type="ECO:0000313" key="4">
    <source>
        <dbReference type="Proteomes" id="UP001162156"/>
    </source>
</evidence>
<dbReference type="PANTHER" id="PTHR45740">
    <property type="entry name" value="POLY [ADP-RIBOSE] POLYMERASE"/>
    <property type="match status" value="1"/>
</dbReference>
<organism evidence="3 4">
    <name type="scientific">Rhamnusium bicolor</name>
    <dbReference type="NCBI Taxonomy" id="1586634"/>
    <lineage>
        <taxon>Eukaryota</taxon>
        <taxon>Metazoa</taxon>
        <taxon>Ecdysozoa</taxon>
        <taxon>Arthropoda</taxon>
        <taxon>Hexapoda</taxon>
        <taxon>Insecta</taxon>
        <taxon>Pterygota</taxon>
        <taxon>Neoptera</taxon>
        <taxon>Endopterygota</taxon>
        <taxon>Coleoptera</taxon>
        <taxon>Polyphaga</taxon>
        <taxon>Cucujiformia</taxon>
        <taxon>Chrysomeloidea</taxon>
        <taxon>Cerambycidae</taxon>
        <taxon>Lepturinae</taxon>
        <taxon>Rhagiini</taxon>
        <taxon>Rhamnusium</taxon>
    </lineage>
</organism>
<dbReference type="GO" id="GO:0003950">
    <property type="term" value="F:NAD+ poly-ADP-ribosyltransferase activity"/>
    <property type="evidence" value="ECO:0007669"/>
    <property type="project" value="UniProtKB-UniRule"/>
</dbReference>
<dbReference type="InterPro" id="IPR012317">
    <property type="entry name" value="Poly(ADP-ribose)pol_cat_dom"/>
</dbReference>
<evidence type="ECO:0000256" key="1">
    <source>
        <dbReference type="RuleBase" id="RU362114"/>
    </source>
</evidence>
<dbReference type="EMBL" id="JANEYF010004358">
    <property type="protein sequence ID" value="KAJ8931397.1"/>
    <property type="molecule type" value="Genomic_DNA"/>
</dbReference>